<dbReference type="PANTHER" id="PTHR43531">
    <property type="entry name" value="PROTEIN ICFG"/>
    <property type="match status" value="1"/>
</dbReference>
<dbReference type="EMBL" id="CP006704">
    <property type="protein sequence ID" value="AIJ48232.1"/>
    <property type="molecule type" value="Genomic_DNA"/>
</dbReference>
<evidence type="ECO:0000313" key="8">
    <source>
        <dbReference type="EMBL" id="AIJ48232.1"/>
    </source>
</evidence>
<dbReference type="HOGENOM" id="CLU_000445_107_12_4"/>
<feature type="domain" description="HAMP" evidence="7">
    <location>
        <begin position="318"/>
        <end position="372"/>
    </location>
</feature>
<dbReference type="Gene3D" id="1.10.287.950">
    <property type="entry name" value="Methyl-accepting chemotaxis protein"/>
    <property type="match status" value="1"/>
</dbReference>
<feature type="domain" description="Methyl-accepting transducer" evidence="6">
    <location>
        <begin position="377"/>
        <end position="606"/>
    </location>
</feature>
<reference evidence="8 9" key="1">
    <citation type="journal article" date="2014" name="Genome Announc.">
        <title>Complete Genome Sequence of Polychlorinated Biphenyl Degrader Comamonas testosteroni TK102 (NBRC 109938).</title>
        <authorList>
            <person name="Fukuda K."/>
            <person name="Hosoyama A."/>
            <person name="Tsuchikane K."/>
            <person name="Ohji S."/>
            <person name="Yamazoe A."/>
            <person name="Fujita N."/>
            <person name="Shintani M."/>
            <person name="Kimbara K."/>
        </authorList>
    </citation>
    <scope>NUCLEOTIDE SEQUENCE [LARGE SCALE GENOMIC DNA]</scope>
    <source>
        <strain evidence="8">TK102</strain>
    </source>
</reference>
<keyword evidence="3" id="KW-0807">Transducer</keyword>
<dbReference type="Pfam" id="PF00672">
    <property type="entry name" value="HAMP"/>
    <property type="match status" value="1"/>
</dbReference>
<dbReference type="InterPro" id="IPR051310">
    <property type="entry name" value="MCP_chemotaxis"/>
</dbReference>
<dbReference type="PROSITE" id="PS50111">
    <property type="entry name" value="CHEMOTAXIS_TRANSDUC_2"/>
    <property type="match status" value="1"/>
</dbReference>
<dbReference type="CDD" id="cd11386">
    <property type="entry name" value="MCP_signal"/>
    <property type="match status" value="1"/>
</dbReference>
<dbReference type="CDD" id="cd06225">
    <property type="entry name" value="HAMP"/>
    <property type="match status" value="1"/>
</dbReference>
<dbReference type="InterPro" id="IPR003660">
    <property type="entry name" value="HAMP_dom"/>
</dbReference>
<organism evidence="8 9">
    <name type="scientific">Comamonas testosteroni TK102</name>
    <dbReference type="NCBI Taxonomy" id="1392005"/>
    <lineage>
        <taxon>Bacteria</taxon>
        <taxon>Pseudomonadati</taxon>
        <taxon>Pseudomonadota</taxon>
        <taxon>Betaproteobacteria</taxon>
        <taxon>Burkholderiales</taxon>
        <taxon>Comamonadaceae</taxon>
        <taxon>Comamonas</taxon>
    </lineage>
</organism>
<evidence type="ECO:0000259" key="7">
    <source>
        <dbReference type="PROSITE" id="PS50885"/>
    </source>
</evidence>
<evidence type="ECO:0000259" key="6">
    <source>
        <dbReference type="PROSITE" id="PS50111"/>
    </source>
</evidence>
<dbReference type="Pfam" id="PF00015">
    <property type="entry name" value="MCPsignal"/>
    <property type="match status" value="1"/>
</dbReference>
<keyword evidence="5" id="KW-0812">Transmembrane</keyword>
<dbReference type="GO" id="GO:0005886">
    <property type="term" value="C:plasma membrane"/>
    <property type="evidence" value="ECO:0007669"/>
    <property type="project" value="TreeGrafter"/>
</dbReference>
<dbReference type="PROSITE" id="PS50885">
    <property type="entry name" value="HAMP"/>
    <property type="match status" value="1"/>
</dbReference>
<dbReference type="InterPro" id="IPR004089">
    <property type="entry name" value="MCPsignal_dom"/>
</dbReference>
<dbReference type="PANTHER" id="PTHR43531:SF16">
    <property type="entry name" value="METHYL-ACCEPTING CHEMOTAXIS PROTEIN II"/>
    <property type="match status" value="1"/>
</dbReference>
<dbReference type="Proteomes" id="UP000028782">
    <property type="component" value="Chromosome"/>
</dbReference>
<dbReference type="CDD" id="cd18774">
    <property type="entry name" value="PDC2_HK_sensor"/>
    <property type="match status" value="1"/>
</dbReference>
<evidence type="ECO:0000256" key="1">
    <source>
        <dbReference type="ARBA" id="ARBA00004370"/>
    </source>
</evidence>
<accession>A0A076PXU1</accession>
<dbReference type="SMART" id="SM00283">
    <property type="entry name" value="MA"/>
    <property type="match status" value="1"/>
</dbReference>
<evidence type="ECO:0000313" key="9">
    <source>
        <dbReference type="Proteomes" id="UP000028782"/>
    </source>
</evidence>
<feature type="region of interest" description="Disordered" evidence="4">
    <location>
        <begin position="620"/>
        <end position="641"/>
    </location>
</feature>
<evidence type="ECO:0000256" key="3">
    <source>
        <dbReference type="PROSITE-ProRule" id="PRU00284"/>
    </source>
</evidence>
<protein>
    <submittedName>
        <fullName evidence="8">Methyl-accepting chemotaxis protein</fullName>
    </submittedName>
</protein>
<dbReference type="RefSeq" id="WP_043374331.1">
    <property type="nucleotide sequence ID" value="NZ_CP006704.1"/>
</dbReference>
<dbReference type="FunFam" id="1.10.287.950:FF:000001">
    <property type="entry name" value="Methyl-accepting chemotaxis sensory transducer"/>
    <property type="match status" value="1"/>
</dbReference>
<dbReference type="Gene3D" id="3.30.450.20">
    <property type="entry name" value="PAS domain"/>
    <property type="match status" value="1"/>
</dbReference>
<dbReference type="SUPFAM" id="SSF58104">
    <property type="entry name" value="Methyl-accepting chemotaxis protein (MCP) signaling domain"/>
    <property type="match status" value="1"/>
</dbReference>
<feature type="transmembrane region" description="Helical" evidence="5">
    <location>
        <begin position="294"/>
        <end position="316"/>
    </location>
</feature>
<evidence type="ECO:0000256" key="5">
    <source>
        <dbReference type="SAM" id="Phobius"/>
    </source>
</evidence>
<dbReference type="KEGG" id="ctes:O987_20695"/>
<keyword evidence="5" id="KW-1133">Transmembrane helix</keyword>
<sequence>MHAFRNLSIRTKLMSSMLACLLLFVAISTTLGFVLTGASLRERVVGQELPAVVGEIRNDILRQIGTPLAMARSLAGNSYVLDWEAAGEPEDGNAAWARYAQAVKQQAGASSVFWVSGSTGQYFGEQGVTRRLAPKGQGDQWFYELLAGDKSQVLEIDKDVSSNAYMLFINVRFDAGQGRQGIAGLGLSVDGLAQAVRAYQVGESGSVSLVRGNGSILVHRDPALVDGKHWLKDRPGFSAGLSAALLNRERFAHAMYETPSGRQLIASSYVPELDLYVIAELPEAQVLGGVRRTIALTSAVAGLVGGGIGLLVIWLVSRAIAAPVGRAARMLEEIADGHGDLSRRMPVESNDEVGALASAFNRFVSSLERMVGAVRQAADSISVASSEVAQGNQDLSQRTEQAASALQQTAASLSVLTDSVQANTEATRSAGELAQSARGVAERGGAAFEQVVVTMEGINHASRKIADIIGVIDSIAFQTNILALNAAVEAARAGEQGRGFAVVAAEVRSLAQRSAEAAKEVRQLITDSVTQVGSGSQQVEHAGATMQELLDAVARVTRIIEEISDASQTQGRGIAEINQSVAGLDDATQQNSALVEQSAAAAVSLREQAARLMGEVSAFKLGDRPQGRPSVQERQPQLLEA</sequence>
<evidence type="ECO:0000256" key="4">
    <source>
        <dbReference type="SAM" id="MobiDB-lite"/>
    </source>
</evidence>
<evidence type="ECO:0000256" key="2">
    <source>
        <dbReference type="ARBA" id="ARBA00029447"/>
    </source>
</evidence>
<dbReference type="SMART" id="SM00304">
    <property type="entry name" value="HAMP"/>
    <property type="match status" value="1"/>
</dbReference>
<dbReference type="GO" id="GO:0006935">
    <property type="term" value="P:chemotaxis"/>
    <property type="evidence" value="ECO:0007669"/>
    <property type="project" value="TreeGrafter"/>
</dbReference>
<comment type="similarity">
    <text evidence="2">Belongs to the methyl-accepting chemotaxis (MCP) protein family.</text>
</comment>
<keyword evidence="5" id="KW-0472">Membrane</keyword>
<comment type="subcellular location">
    <subcellularLocation>
        <location evidence="1">Membrane</location>
    </subcellularLocation>
</comment>
<dbReference type="GO" id="GO:0007165">
    <property type="term" value="P:signal transduction"/>
    <property type="evidence" value="ECO:0007669"/>
    <property type="project" value="UniProtKB-KW"/>
</dbReference>
<proteinExistence type="inferred from homology"/>
<name>A0A076PXU1_COMTE</name>
<dbReference type="AlphaFoldDB" id="A0A076PXU1"/>
<dbReference type="GO" id="GO:0004888">
    <property type="term" value="F:transmembrane signaling receptor activity"/>
    <property type="evidence" value="ECO:0007669"/>
    <property type="project" value="TreeGrafter"/>
</dbReference>
<gene>
    <name evidence="8" type="ORF">O987_20695</name>
</gene>